<sequence>MKQTLLFDQFPKSFNNLTIFFISDIHRRTISDKLLKQLSSTIHLVVIGGDLTEARVPFHRVEHNIKLLKEIAPVYFVYGNNDYEVEREKLEELLSKHGVTILTNSSAYLKSKSGEKLILLGVEDMSEGKDRLDLAIKHSPKGDFKILISHNPDIYQKIKSTDHISLIMSGHTHGGQIRLFGFGLYDIGKTHFLKNVTHLISNGYGTSGVPLRFGAPAEAHLIQLRHKGSSTPSEIKEN</sequence>
<dbReference type="EMBL" id="JAIQUM010000069">
    <property type="protein sequence ID" value="MBZ5752805.1"/>
    <property type="molecule type" value="Genomic_DNA"/>
</dbReference>
<keyword evidence="3" id="KW-1185">Reference proteome</keyword>
<dbReference type="Gene3D" id="3.60.21.10">
    <property type="match status" value="1"/>
</dbReference>
<evidence type="ECO:0000313" key="3">
    <source>
        <dbReference type="Proteomes" id="UP001165287"/>
    </source>
</evidence>
<organism evidence="2 3">
    <name type="scientific">Metabacillus rhizolycopersici</name>
    <dbReference type="NCBI Taxonomy" id="2875709"/>
    <lineage>
        <taxon>Bacteria</taxon>
        <taxon>Bacillati</taxon>
        <taxon>Bacillota</taxon>
        <taxon>Bacilli</taxon>
        <taxon>Bacillales</taxon>
        <taxon>Bacillaceae</taxon>
        <taxon>Metabacillus</taxon>
    </lineage>
</organism>
<dbReference type="InterPro" id="IPR051158">
    <property type="entry name" value="Metallophosphoesterase_sf"/>
</dbReference>
<dbReference type="RefSeq" id="WP_224141250.1">
    <property type="nucleotide sequence ID" value="NZ_JAIQUM010000069.1"/>
</dbReference>
<dbReference type="SUPFAM" id="SSF56300">
    <property type="entry name" value="Metallo-dependent phosphatases"/>
    <property type="match status" value="1"/>
</dbReference>
<reference evidence="2" key="1">
    <citation type="submission" date="2024-05" db="EMBL/GenBank/DDBJ databases">
        <title>Metabacillus sp. nov., isolated from the rhizosphere soil of tomato plants.</title>
        <authorList>
            <person name="Ma R."/>
        </authorList>
    </citation>
    <scope>NUCLEOTIDE SEQUENCE</scope>
    <source>
        <strain evidence="2">DBTR6</strain>
    </source>
</reference>
<protein>
    <submittedName>
        <fullName evidence="2">Metallophosphoesterase</fullName>
    </submittedName>
</protein>
<gene>
    <name evidence="2" type="ORF">K9V48_21825</name>
</gene>
<feature type="domain" description="Calcineurin-like phosphoesterase" evidence="1">
    <location>
        <begin position="18"/>
        <end position="174"/>
    </location>
</feature>
<name>A0ABS7UWV9_9BACI</name>
<dbReference type="InterPro" id="IPR029052">
    <property type="entry name" value="Metallo-depent_PP-like"/>
</dbReference>
<comment type="caution">
    <text evidence="2">The sequence shown here is derived from an EMBL/GenBank/DDBJ whole genome shotgun (WGS) entry which is preliminary data.</text>
</comment>
<evidence type="ECO:0000259" key="1">
    <source>
        <dbReference type="Pfam" id="PF00149"/>
    </source>
</evidence>
<dbReference type="PANTHER" id="PTHR31302">
    <property type="entry name" value="TRANSMEMBRANE PROTEIN WITH METALLOPHOSPHOESTERASE DOMAIN-RELATED"/>
    <property type="match status" value="1"/>
</dbReference>
<dbReference type="InterPro" id="IPR004843">
    <property type="entry name" value="Calcineurin-like_PHP"/>
</dbReference>
<evidence type="ECO:0000313" key="2">
    <source>
        <dbReference type="EMBL" id="MBZ5752805.1"/>
    </source>
</evidence>
<proteinExistence type="predicted"/>
<dbReference type="Proteomes" id="UP001165287">
    <property type="component" value="Unassembled WGS sequence"/>
</dbReference>
<accession>A0ABS7UWV9</accession>
<dbReference type="PANTHER" id="PTHR31302:SF32">
    <property type="entry name" value="PHOSPHOESTERASE"/>
    <property type="match status" value="1"/>
</dbReference>
<dbReference type="Pfam" id="PF00149">
    <property type="entry name" value="Metallophos"/>
    <property type="match status" value="1"/>
</dbReference>